<feature type="compositionally biased region" description="Basic and acidic residues" evidence="5">
    <location>
        <begin position="768"/>
        <end position="789"/>
    </location>
</feature>
<accession>A0A8S4N0U9</accession>
<dbReference type="Pfam" id="PF00628">
    <property type="entry name" value="PHD"/>
    <property type="match status" value="2"/>
</dbReference>
<feature type="region of interest" description="Disordered" evidence="5">
    <location>
        <begin position="1062"/>
        <end position="1303"/>
    </location>
</feature>
<dbReference type="GO" id="GO:0008270">
    <property type="term" value="F:zinc ion binding"/>
    <property type="evidence" value="ECO:0007669"/>
    <property type="project" value="UniProtKB-KW"/>
</dbReference>
<feature type="compositionally biased region" description="Basic and acidic residues" evidence="5">
    <location>
        <begin position="80"/>
        <end position="102"/>
    </location>
</feature>
<feature type="domain" description="PHD-type" evidence="6">
    <location>
        <begin position="569"/>
        <end position="623"/>
    </location>
</feature>
<feature type="domain" description="PHD-type" evidence="7">
    <location>
        <begin position="222"/>
        <end position="339"/>
    </location>
</feature>
<dbReference type="CDD" id="cd15674">
    <property type="entry name" value="ePHD_PHF14"/>
    <property type="match status" value="1"/>
</dbReference>
<dbReference type="OrthoDB" id="6287393at2759"/>
<dbReference type="InterPro" id="IPR011011">
    <property type="entry name" value="Znf_FYVE_PHD"/>
</dbReference>
<dbReference type="CDD" id="cd15563">
    <property type="entry name" value="PHD3_PHF14"/>
    <property type="match status" value="1"/>
</dbReference>
<dbReference type="CDD" id="cd15562">
    <property type="entry name" value="PHD2_PHF14"/>
    <property type="match status" value="1"/>
</dbReference>
<keyword evidence="1" id="KW-0479">Metal-binding</keyword>
<feature type="region of interest" description="Disordered" evidence="5">
    <location>
        <begin position="39"/>
        <end position="142"/>
    </location>
</feature>
<feature type="region of interest" description="Disordered" evidence="5">
    <location>
        <begin position="862"/>
        <end position="891"/>
    </location>
</feature>
<dbReference type="PROSITE" id="PS51805">
    <property type="entry name" value="EPHD"/>
    <property type="match status" value="1"/>
</dbReference>
<feature type="domain" description="PHD-type" evidence="6">
    <location>
        <begin position="160"/>
        <end position="220"/>
    </location>
</feature>
<feature type="compositionally biased region" description="Polar residues" evidence="5">
    <location>
        <begin position="1210"/>
        <end position="1221"/>
    </location>
</feature>
<evidence type="ECO:0000313" key="9">
    <source>
        <dbReference type="Proteomes" id="UP000749559"/>
    </source>
</evidence>
<evidence type="ECO:0000313" key="8">
    <source>
        <dbReference type="EMBL" id="CAH1774448.1"/>
    </source>
</evidence>
<evidence type="ECO:0000259" key="6">
    <source>
        <dbReference type="PROSITE" id="PS50016"/>
    </source>
</evidence>
<feature type="compositionally biased region" description="Polar residues" evidence="5">
    <location>
        <begin position="1190"/>
        <end position="1201"/>
    </location>
</feature>
<feature type="compositionally biased region" description="Basic and acidic residues" evidence="5">
    <location>
        <begin position="1327"/>
        <end position="1346"/>
    </location>
</feature>
<keyword evidence="3" id="KW-0862">Zinc</keyword>
<dbReference type="Pfam" id="PF13832">
    <property type="entry name" value="zf-HC5HC2H_2"/>
    <property type="match status" value="1"/>
</dbReference>
<dbReference type="PROSITE" id="PS50016">
    <property type="entry name" value="ZF_PHD_2"/>
    <property type="match status" value="3"/>
</dbReference>
<evidence type="ECO:0000259" key="7">
    <source>
        <dbReference type="PROSITE" id="PS51805"/>
    </source>
</evidence>
<dbReference type="InterPro" id="IPR034732">
    <property type="entry name" value="EPHD"/>
</dbReference>
<dbReference type="SMART" id="SM00249">
    <property type="entry name" value="PHD"/>
    <property type="match status" value="4"/>
</dbReference>
<evidence type="ECO:0000256" key="1">
    <source>
        <dbReference type="ARBA" id="ARBA00022723"/>
    </source>
</evidence>
<dbReference type="CDD" id="cd15561">
    <property type="entry name" value="PHD1_PHF14"/>
    <property type="match status" value="1"/>
</dbReference>
<dbReference type="InterPro" id="IPR019787">
    <property type="entry name" value="Znf_PHD-finger"/>
</dbReference>
<dbReference type="PANTHER" id="PTHR13793">
    <property type="entry name" value="PHD FINGER PROTEINS"/>
    <property type="match status" value="1"/>
</dbReference>
<dbReference type="InterPro" id="IPR001965">
    <property type="entry name" value="Znf_PHD"/>
</dbReference>
<dbReference type="PANTHER" id="PTHR13793:SF150">
    <property type="entry name" value="PHD FINGER PROTEIN 14"/>
    <property type="match status" value="1"/>
</dbReference>
<dbReference type="InterPro" id="IPR050701">
    <property type="entry name" value="Histone_Mod_Regulator"/>
</dbReference>
<comment type="caution">
    <text evidence="8">The sequence shown here is derived from an EMBL/GenBank/DDBJ whole genome shotgun (WGS) entry which is preliminary data.</text>
</comment>
<organism evidence="8 9">
    <name type="scientific">Owenia fusiformis</name>
    <name type="common">Polychaete worm</name>
    <dbReference type="NCBI Taxonomy" id="6347"/>
    <lineage>
        <taxon>Eukaryota</taxon>
        <taxon>Metazoa</taxon>
        <taxon>Spiralia</taxon>
        <taxon>Lophotrochozoa</taxon>
        <taxon>Annelida</taxon>
        <taxon>Polychaeta</taxon>
        <taxon>Sedentaria</taxon>
        <taxon>Canalipalpata</taxon>
        <taxon>Sabellida</taxon>
        <taxon>Oweniida</taxon>
        <taxon>Oweniidae</taxon>
        <taxon>Owenia</taxon>
    </lineage>
</organism>
<feature type="compositionally biased region" description="Basic and acidic residues" evidence="5">
    <location>
        <begin position="126"/>
        <end position="139"/>
    </location>
</feature>
<feature type="compositionally biased region" description="Basic and acidic residues" evidence="5">
    <location>
        <begin position="1148"/>
        <end position="1189"/>
    </location>
</feature>
<evidence type="ECO:0000256" key="3">
    <source>
        <dbReference type="ARBA" id="ARBA00022833"/>
    </source>
</evidence>
<evidence type="ECO:0000256" key="2">
    <source>
        <dbReference type="ARBA" id="ARBA00022771"/>
    </source>
</evidence>
<feature type="compositionally biased region" description="Polar residues" evidence="5">
    <location>
        <begin position="1083"/>
        <end position="1095"/>
    </location>
</feature>
<evidence type="ECO:0000256" key="5">
    <source>
        <dbReference type="SAM" id="MobiDB-lite"/>
    </source>
</evidence>
<name>A0A8S4N0U9_OWEFU</name>
<feature type="compositionally biased region" description="Acidic residues" evidence="5">
    <location>
        <begin position="58"/>
        <end position="79"/>
    </location>
</feature>
<feature type="compositionally biased region" description="Polar residues" evidence="5">
    <location>
        <begin position="862"/>
        <end position="872"/>
    </location>
</feature>
<feature type="compositionally biased region" description="Basic and acidic residues" evidence="5">
    <location>
        <begin position="634"/>
        <end position="646"/>
    </location>
</feature>
<dbReference type="Gene3D" id="2.30.30.1150">
    <property type="match status" value="2"/>
</dbReference>
<dbReference type="InterPro" id="IPR013083">
    <property type="entry name" value="Znf_RING/FYVE/PHD"/>
</dbReference>
<feature type="compositionally biased region" description="Acidic residues" evidence="5">
    <location>
        <begin position="107"/>
        <end position="125"/>
    </location>
</feature>
<dbReference type="PROSITE" id="PS01359">
    <property type="entry name" value="ZF_PHD_1"/>
    <property type="match status" value="2"/>
</dbReference>
<evidence type="ECO:0000256" key="4">
    <source>
        <dbReference type="PROSITE-ProRule" id="PRU00146"/>
    </source>
</evidence>
<dbReference type="InterPro" id="IPR019786">
    <property type="entry name" value="Zinc_finger_PHD-type_CS"/>
</dbReference>
<feature type="compositionally biased region" description="Acidic residues" evidence="5">
    <location>
        <begin position="41"/>
        <end position="50"/>
    </location>
</feature>
<feature type="region of interest" description="Disordered" evidence="5">
    <location>
        <begin position="626"/>
        <end position="651"/>
    </location>
</feature>
<feature type="compositionally biased region" description="Basic and acidic residues" evidence="5">
    <location>
        <begin position="1096"/>
        <end position="1120"/>
    </location>
</feature>
<dbReference type="SUPFAM" id="SSF57903">
    <property type="entry name" value="FYVE/PHD zinc finger"/>
    <property type="match status" value="3"/>
</dbReference>
<keyword evidence="2 4" id="KW-0863">Zinc-finger</keyword>
<sequence length="1346" mass="151341">MADEDADDATVGFLYKTMLNRDPRKRRVKPVSKHMIQLDFGLEDSSDDSDYQVKQGSDDDDVDDDFDDDEDSDGDGVDDNTDKSGSDNESVDEKSDIEKEITFDNIGSDDSDDEDYIPDDAVSMEDVDKSREKREKLQAESKASVLSVDGSTGTPARFKVLICCVCQGEDSEESDEIVECDGCGITVHEGCYGVCESTSVASTESSASTEPWFCDACKAGVKPNCELCPNTSGIFKETDAGRWVHLVCALYIPGIAFADVDQLSSVTLFEMPYARWGARECSLCEDSRFSRTGVCISCDAGMCRSYFHVTCAQREGLLSEASPDEEIADPFFAHCKQHADKLTTRRKRRNFLAIQSRMKQHTETEIEDEKENLRVHRKLHRHRQKYLISRAKRPPSWGKARNGKPIPDEKQPRLLTTCPAAVRRLLHKAELMGISTQAVDHMTNKSDLRKKGGQIQPAMSVEFVAYFLDRNNRIANMKKHSKELLAQNRALTVKEKILRQKYEKLCDTNENLKCVGIPLRNKAEQLHKHLCAISGKQLALPEILKVKKPVRPPTTTQTKDTPRSPPAVIHKCGRCGKTHDQHLLAKCDNCRLYFHLGCLDPPLTRMPKKTRLMGWQCSECTRSSSEDSEEERIDTEAPRKLREKGQLKQPKKYSHLEDQNFVAFHKEKPQMVGVAKSKKKLPFKRPVPTSTESKSRVPLPGHPALTKPSPVNPIKKVKAWVQPPTEQPQLKKQKLEEDFYEPVVITTELSNALVLEDHYKQPPASRSKVFEDYHRPPEAAQRPKVEELSRPVPRPKVVKPKVQRGPVEVTCVTCAMPGTTKTCVKCDECRKYYHFQCLDPPSRRTPKQHGYAWHCAACDLTSSDSSNDNKTPSPLKGKPKLQSHAHNDSEGEILVTNVVPPVQKSSVEKDPNFIRKRPRWKNTRCSLHNKKKISPKGNMGPVTKRLNLTMKNNLSLATTQEIKSMVATGIEDLKQSTPPKQGISLNGNQSVQQDAPSCIIDMTKGLHLPNNKSKRTLVENTIEKIKSKTSKTYIKMTSAPRPRIITPAMKKEIARKQAAFTASRKSITEAPQGETLNKDPNIKNITNKVETPQNETDGHETKVSVVKDVKPESEISDTVKLESQNIQENCTKRGKSEENVSCIMKSSGNKDIKEIDREAESNTHDTDRSDKHSELSAVDLKTDILEQSEKQQNSTKSLSNENTDHDTKPNIETNESEIQSKNIKDNHINGEYDSEKHDEKDNKDVTDQDNSLESMEDSDMSQPLDLSAHSKSKHVTAKSNIEAYSDSVDENEERPMKPGAIKDKLEITNQLENKADVADGKVGMKKPILDTDVHREESKENETVEH</sequence>
<dbReference type="Proteomes" id="UP000749559">
    <property type="component" value="Unassembled WGS sequence"/>
</dbReference>
<feature type="compositionally biased region" description="Basic and acidic residues" evidence="5">
    <location>
        <begin position="1293"/>
        <end position="1303"/>
    </location>
</feature>
<feature type="compositionally biased region" description="Basic and acidic residues" evidence="5">
    <location>
        <begin position="1222"/>
        <end position="1246"/>
    </location>
</feature>
<protein>
    <recommendedName>
        <fullName evidence="10">PHD finger protein 14</fullName>
    </recommendedName>
</protein>
<gene>
    <name evidence="8" type="ORF">OFUS_LOCUS1906</name>
</gene>
<keyword evidence="9" id="KW-1185">Reference proteome</keyword>
<proteinExistence type="predicted"/>
<feature type="region of interest" description="Disordered" evidence="5">
    <location>
        <begin position="765"/>
        <end position="789"/>
    </location>
</feature>
<evidence type="ECO:0008006" key="10">
    <source>
        <dbReference type="Google" id="ProtNLM"/>
    </source>
</evidence>
<feature type="region of interest" description="Disordered" evidence="5">
    <location>
        <begin position="673"/>
        <end position="711"/>
    </location>
</feature>
<dbReference type="EMBL" id="CAIIXF020000001">
    <property type="protein sequence ID" value="CAH1774448.1"/>
    <property type="molecule type" value="Genomic_DNA"/>
</dbReference>
<reference evidence="8" key="1">
    <citation type="submission" date="2022-03" db="EMBL/GenBank/DDBJ databases">
        <authorList>
            <person name="Martin C."/>
        </authorList>
    </citation>
    <scope>NUCLEOTIDE SEQUENCE</scope>
</reference>
<dbReference type="GO" id="GO:0006357">
    <property type="term" value="P:regulation of transcription by RNA polymerase II"/>
    <property type="evidence" value="ECO:0007669"/>
    <property type="project" value="TreeGrafter"/>
</dbReference>
<feature type="domain" description="PHD-type" evidence="6">
    <location>
        <begin position="808"/>
        <end position="861"/>
    </location>
</feature>
<dbReference type="Gene3D" id="3.30.40.10">
    <property type="entry name" value="Zinc/RING finger domain, C3HC4 (zinc finger)"/>
    <property type="match status" value="2"/>
</dbReference>
<feature type="region of interest" description="Disordered" evidence="5">
    <location>
        <begin position="1318"/>
        <end position="1346"/>
    </location>
</feature>